<organism evidence="10 11">
    <name type="scientific">Aedes aegypti</name>
    <name type="common">Yellowfever mosquito</name>
    <name type="synonym">Culex aegypti</name>
    <dbReference type="NCBI Taxonomy" id="7159"/>
    <lineage>
        <taxon>Eukaryota</taxon>
        <taxon>Metazoa</taxon>
        <taxon>Ecdysozoa</taxon>
        <taxon>Arthropoda</taxon>
        <taxon>Hexapoda</taxon>
        <taxon>Insecta</taxon>
        <taxon>Pterygota</taxon>
        <taxon>Neoptera</taxon>
        <taxon>Endopterygota</taxon>
        <taxon>Diptera</taxon>
        <taxon>Nematocera</taxon>
        <taxon>Culicoidea</taxon>
        <taxon>Culicidae</taxon>
        <taxon>Culicinae</taxon>
        <taxon>Aedini</taxon>
        <taxon>Aedes</taxon>
        <taxon>Stegomyia</taxon>
    </lineage>
</organism>
<dbReference type="Pfam" id="PF00060">
    <property type="entry name" value="Lig_chan"/>
    <property type="match status" value="1"/>
</dbReference>
<keyword evidence="5" id="KW-1133">Transmembrane helix</keyword>
<evidence type="ECO:0000313" key="11">
    <source>
        <dbReference type="Proteomes" id="UP000008820"/>
    </source>
</evidence>
<evidence type="ECO:0000256" key="7">
    <source>
        <dbReference type="ARBA" id="ARBA00023170"/>
    </source>
</evidence>
<dbReference type="PANTHER" id="PTHR42643">
    <property type="entry name" value="IONOTROPIC RECEPTOR 20A-RELATED"/>
    <property type="match status" value="1"/>
</dbReference>
<keyword evidence="4" id="KW-0812">Transmembrane</keyword>
<dbReference type="GO" id="GO:0050906">
    <property type="term" value="P:detection of stimulus involved in sensory perception"/>
    <property type="evidence" value="ECO:0007669"/>
    <property type="project" value="UniProtKB-ARBA"/>
</dbReference>
<gene>
    <name evidence="10" type="primary">5563740</name>
</gene>
<dbReference type="InterPro" id="IPR052192">
    <property type="entry name" value="Insect_Ionotropic_Sensory_Rcpt"/>
</dbReference>
<evidence type="ECO:0000256" key="6">
    <source>
        <dbReference type="ARBA" id="ARBA00023136"/>
    </source>
</evidence>
<proteinExistence type="inferred from homology"/>
<keyword evidence="11" id="KW-1185">Reference proteome</keyword>
<dbReference type="VEuPathDB" id="VectorBase:AAEL014086"/>
<dbReference type="Proteomes" id="UP000008820">
    <property type="component" value="Chromosome 2"/>
</dbReference>
<keyword evidence="6" id="KW-0472">Membrane</keyword>
<sequence length="599" mass="68781">MNTYKTYRRVETVATFNETMKLYMVPLMLYVCSCTQASNYQMQVIRDLLYQFRRSKVLLKTCGDSEEQVVFHKLMNLRNEEIEFKYFGVLHKNVSHRTVTIMDLSCHNFSEEYNETMQKFKWILFDSHAVNQNATDVAIPQLIHSEVFLITENANHYNIWQFSKLFPTYPTTRQLYASWRLDSVPHLQLNSEVFADRWNLQGARLKASVVCSSSEINTSAKADKAVTTALANILNASVTFHCTPNWKQGLIHDLRTGSTDLGATPSYMTPDRLKSVQFLAMTGPLNYKFIYRSPKLSYTDNVFLLSFHDRVWMSIGAVILLATALQLIITHFEPDHPGQLGVSDALLNMIGIASQQEALINPQSVSSRTLNIVMLISLMFLYICFSANIVALIQSPTARVRTLGDLLRWGFQLSAQDSDINRIFMANESNSLRNTIYTTIRNSNGFLPVANGTERIRQGLAAFHGDTNQIYRYMIDQFDENEKCNLNEINFLPPLQGYYTVAKDSPLAEHVKYGLLKLRELGFLQREIAMHYQRKPACIGENLFVPISMIDAIFSIQLMGWALVLTIVIFALEVTWKRYNANLFVVRWIQRKIAKHRNK</sequence>
<dbReference type="PANTHER" id="PTHR42643:SF33">
    <property type="entry name" value="GLUTAMATE RECEPTOR 2-LIKE PROTEIN"/>
    <property type="match status" value="1"/>
</dbReference>
<evidence type="ECO:0000256" key="1">
    <source>
        <dbReference type="ARBA" id="ARBA00004651"/>
    </source>
</evidence>
<evidence type="ECO:0000256" key="3">
    <source>
        <dbReference type="ARBA" id="ARBA00022475"/>
    </source>
</evidence>
<evidence type="ECO:0000256" key="4">
    <source>
        <dbReference type="ARBA" id="ARBA00022692"/>
    </source>
</evidence>
<evidence type="ECO:0000313" key="10">
    <source>
        <dbReference type="EnsemblMetazoa" id="AAEL014086-PA"/>
    </source>
</evidence>
<comment type="similarity">
    <text evidence="2">Belongs to the glutamate-gated ion channel (TC 1.A.10.1) family.</text>
</comment>
<accession>A0A1S4G0T4</accession>
<keyword evidence="7" id="KW-0675">Receptor</keyword>
<reference evidence="10" key="2">
    <citation type="submission" date="2020-05" db="UniProtKB">
        <authorList>
            <consortium name="EnsemblMetazoa"/>
        </authorList>
    </citation>
    <scope>IDENTIFICATION</scope>
    <source>
        <strain evidence="10">LVP_AGWG</strain>
    </source>
</reference>
<dbReference type="GO" id="GO:0005886">
    <property type="term" value="C:plasma membrane"/>
    <property type="evidence" value="ECO:0007669"/>
    <property type="project" value="UniProtKB-SubCell"/>
</dbReference>
<dbReference type="SUPFAM" id="SSF53850">
    <property type="entry name" value="Periplasmic binding protein-like II"/>
    <property type="match status" value="1"/>
</dbReference>
<dbReference type="OrthoDB" id="413361at2759"/>
<evidence type="ECO:0000259" key="9">
    <source>
        <dbReference type="Pfam" id="PF00060"/>
    </source>
</evidence>
<protein>
    <recommendedName>
        <fullName evidence="9">Ionotropic glutamate receptor C-terminal domain-containing protein</fullName>
    </recommendedName>
</protein>
<keyword evidence="3" id="KW-1003">Cell membrane</keyword>
<feature type="domain" description="Ionotropic glutamate receptor C-terminal" evidence="9">
    <location>
        <begin position="310"/>
        <end position="407"/>
    </location>
</feature>
<dbReference type="InParanoid" id="A0A1S4G0T4"/>
<dbReference type="GO" id="GO:0015276">
    <property type="term" value="F:ligand-gated monoatomic ion channel activity"/>
    <property type="evidence" value="ECO:0007669"/>
    <property type="project" value="InterPro"/>
</dbReference>
<name>A0A1S4G0T4_AEDAE</name>
<dbReference type="AlphaFoldDB" id="A0A1S4G0T4"/>
<reference evidence="10 11" key="1">
    <citation type="submission" date="2017-06" db="EMBL/GenBank/DDBJ databases">
        <title>Aedes aegypti genome working group (AGWG) sequencing and assembly.</title>
        <authorList>
            <consortium name="Aedes aegypti Genome Working Group (AGWG)"/>
            <person name="Matthews B.J."/>
        </authorList>
    </citation>
    <scope>NUCLEOTIDE SEQUENCE [LARGE SCALE GENOMIC DNA]</scope>
    <source>
        <strain evidence="10 11">LVP_AGWG</strain>
    </source>
</reference>
<comment type="subcellular location">
    <subcellularLocation>
        <location evidence="1">Cell membrane</location>
        <topology evidence="1">Multi-pass membrane protein</topology>
    </subcellularLocation>
</comment>
<keyword evidence="8" id="KW-0325">Glycoprotein</keyword>
<evidence type="ECO:0000256" key="2">
    <source>
        <dbReference type="ARBA" id="ARBA00008685"/>
    </source>
</evidence>
<dbReference type="InterPro" id="IPR001320">
    <property type="entry name" value="Iontro_rcpt_C"/>
</dbReference>
<dbReference type="EnsemblMetazoa" id="AAEL014086-RA">
    <property type="protein sequence ID" value="AAEL014086-PA"/>
    <property type="gene ID" value="AAEL014086"/>
</dbReference>
<evidence type="ECO:0000256" key="5">
    <source>
        <dbReference type="ARBA" id="ARBA00022989"/>
    </source>
</evidence>
<dbReference type="Gene3D" id="1.10.287.70">
    <property type="match status" value="1"/>
</dbReference>
<evidence type="ECO:0000256" key="8">
    <source>
        <dbReference type="ARBA" id="ARBA00023180"/>
    </source>
</evidence>